<evidence type="ECO:0000256" key="1">
    <source>
        <dbReference type="SAM" id="Phobius"/>
    </source>
</evidence>
<sequence length="222" mass="26869">MNSNIYICTLKTQTCIKNYLDKPRYMGQVLYWQEFSLFLLHLSQPRLSGLLPLLPSWTGIRSREQSQFFQHTEWKLLFSVLLRKVISTKKRQYQHVRSAFQEQGLFICFQDMFSGRILRTPLKLRTRSIIWQFSFLFYLLMHFLRFPLLFQDLKENRFSICSPKWSDLWRITFQQCFLLNGFRNTQTEFQGQNMIPKLVLAMFLLLIQYKASSHWRLQVKNL</sequence>
<reference evidence="2" key="1">
    <citation type="submission" date="2019-06" db="EMBL/GenBank/DDBJ databases">
        <authorList>
            <person name="Zheng W."/>
        </authorList>
    </citation>
    <scope>NUCLEOTIDE SEQUENCE</scope>
    <source>
        <strain evidence="2">QDHG01</strain>
    </source>
</reference>
<keyword evidence="3" id="KW-1185">Reference proteome</keyword>
<evidence type="ECO:0000313" key="2">
    <source>
        <dbReference type="EMBL" id="TNV71389.1"/>
    </source>
</evidence>
<keyword evidence="1" id="KW-0812">Transmembrane</keyword>
<accession>A0A8J8SUR5</accession>
<comment type="caution">
    <text evidence="2">The sequence shown here is derived from an EMBL/GenBank/DDBJ whole genome shotgun (WGS) entry which is preliminary data.</text>
</comment>
<feature type="transmembrane region" description="Helical" evidence="1">
    <location>
        <begin position="129"/>
        <end position="150"/>
    </location>
</feature>
<gene>
    <name evidence="2" type="ORF">FGO68_gene8681</name>
</gene>
<dbReference type="Proteomes" id="UP000785679">
    <property type="component" value="Unassembled WGS sequence"/>
</dbReference>
<proteinExistence type="predicted"/>
<dbReference type="EMBL" id="RRYP01029844">
    <property type="protein sequence ID" value="TNV71389.1"/>
    <property type="molecule type" value="Genomic_DNA"/>
</dbReference>
<keyword evidence="1" id="KW-0472">Membrane</keyword>
<name>A0A8J8SUR5_HALGN</name>
<evidence type="ECO:0000313" key="3">
    <source>
        <dbReference type="Proteomes" id="UP000785679"/>
    </source>
</evidence>
<protein>
    <submittedName>
        <fullName evidence="2">Uncharacterized protein</fullName>
    </submittedName>
</protein>
<dbReference type="AlphaFoldDB" id="A0A8J8SUR5"/>
<keyword evidence="1" id="KW-1133">Transmembrane helix</keyword>
<organism evidence="2 3">
    <name type="scientific">Halteria grandinella</name>
    <dbReference type="NCBI Taxonomy" id="5974"/>
    <lineage>
        <taxon>Eukaryota</taxon>
        <taxon>Sar</taxon>
        <taxon>Alveolata</taxon>
        <taxon>Ciliophora</taxon>
        <taxon>Intramacronucleata</taxon>
        <taxon>Spirotrichea</taxon>
        <taxon>Stichotrichia</taxon>
        <taxon>Sporadotrichida</taxon>
        <taxon>Halteriidae</taxon>
        <taxon>Halteria</taxon>
    </lineage>
</organism>